<dbReference type="GO" id="GO:0005783">
    <property type="term" value="C:endoplasmic reticulum"/>
    <property type="evidence" value="ECO:0007669"/>
    <property type="project" value="TreeGrafter"/>
</dbReference>
<reference evidence="6" key="1">
    <citation type="submission" date="2022-06" db="EMBL/GenBank/DDBJ databases">
        <authorList>
            <person name="Berger JAMES D."/>
            <person name="Berger JAMES D."/>
        </authorList>
    </citation>
    <scope>NUCLEOTIDE SEQUENCE [LARGE SCALE GENOMIC DNA]</scope>
</reference>
<dbReference type="PANTHER" id="PTHR13399:SF2">
    <property type="entry name" value="TRANSLOCON-ASSOCIATED PROTEIN SUBUNIT GAMMA"/>
    <property type="match status" value="1"/>
</dbReference>
<dbReference type="Pfam" id="PF08612">
    <property type="entry name" value="Med20"/>
    <property type="match status" value="1"/>
</dbReference>
<evidence type="ECO:0000256" key="2">
    <source>
        <dbReference type="ARBA" id="ARBA00010743"/>
    </source>
</evidence>
<reference evidence="7" key="2">
    <citation type="submission" date="2023-11" db="UniProtKB">
        <authorList>
            <consortium name="WormBaseParasite"/>
        </authorList>
    </citation>
    <scope>IDENTIFICATION</scope>
</reference>
<dbReference type="GO" id="GO:0006357">
    <property type="term" value="P:regulation of transcription by RNA polymerase II"/>
    <property type="evidence" value="ECO:0007669"/>
    <property type="project" value="InterPro"/>
</dbReference>
<dbReference type="PANTHER" id="PTHR13399">
    <property type="entry name" value="TRANSLOCON-ASSOCIATED PROTEIN TRAP , GAMMA SUBUNIT"/>
    <property type="match status" value="1"/>
</dbReference>
<evidence type="ECO:0000259" key="5">
    <source>
        <dbReference type="PROSITE" id="PS50086"/>
    </source>
</evidence>
<protein>
    <recommendedName>
        <fullName evidence="5">Rab-GAP TBC domain-containing protein</fullName>
    </recommendedName>
</protein>
<dbReference type="PROSITE" id="PS50086">
    <property type="entry name" value="TBC_RABGAP"/>
    <property type="match status" value="1"/>
</dbReference>
<dbReference type="Proteomes" id="UP000050795">
    <property type="component" value="Unassembled WGS sequence"/>
</dbReference>
<dbReference type="InterPro" id="IPR000195">
    <property type="entry name" value="Rab-GAP-TBC_dom"/>
</dbReference>
<dbReference type="WBParaSite" id="TREG1_103820.1">
    <property type="protein sequence ID" value="TREG1_103820.1"/>
    <property type="gene ID" value="TREG1_103820"/>
</dbReference>
<dbReference type="SMART" id="SM00164">
    <property type="entry name" value="TBC"/>
    <property type="match status" value="1"/>
</dbReference>
<dbReference type="Pfam" id="PF00566">
    <property type="entry name" value="RabGAP-TBC"/>
    <property type="match status" value="1"/>
</dbReference>
<evidence type="ECO:0000256" key="3">
    <source>
        <dbReference type="ARBA" id="ARBA00023242"/>
    </source>
</evidence>
<keyword evidence="6" id="KW-1185">Reference proteome</keyword>
<dbReference type="InterPro" id="IPR035969">
    <property type="entry name" value="Rab-GAP_TBC_sf"/>
</dbReference>
<dbReference type="Gene3D" id="1.10.472.80">
    <property type="entry name" value="Ypt/Rab-GAP domain of gyp1p, domain 3"/>
    <property type="match status" value="1"/>
</dbReference>
<dbReference type="Pfam" id="PF23436">
    <property type="entry name" value="RabGap-TBC_2"/>
    <property type="match status" value="1"/>
</dbReference>
<dbReference type="Gene3D" id="1.10.8.270">
    <property type="entry name" value="putative rabgap domain of human tbc1 domain family member 14 like domains"/>
    <property type="match status" value="1"/>
</dbReference>
<dbReference type="SUPFAM" id="SSF47923">
    <property type="entry name" value="Ypt/Rab-GAP domain of gyp1p"/>
    <property type="match status" value="2"/>
</dbReference>
<feature type="region of interest" description="Disordered" evidence="4">
    <location>
        <begin position="291"/>
        <end position="321"/>
    </location>
</feature>
<evidence type="ECO:0000256" key="1">
    <source>
        <dbReference type="ARBA" id="ARBA00004123"/>
    </source>
</evidence>
<feature type="domain" description="Rab-GAP TBC" evidence="5">
    <location>
        <begin position="432"/>
        <end position="643"/>
    </location>
</feature>
<feature type="compositionally biased region" description="Polar residues" evidence="4">
    <location>
        <begin position="312"/>
        <end position="321"/>
    </location>
</feature>
<dbReference type="AlphaFoldDB" id="A0AA85IQP3"/>
<name>A0AA85IQP3_TRIRE</name>
<organism evidence="6 7">
    <name type="scientific">Trichobilharzia regenti</name>
    <name type="common">Nasal bird schistosome</name>
    <dbReference type="NCBI Taxonomy" id="157069"/>
    <lineage>
        <taxon>Eukaryota</taxon>
        <taxon>Metazoa</taxon>
        <taxon>Spiralia</taxon>
        <taxon>Lophotrochozoa</taxon>
        <taxon>Platyhelminthes</taxon>
        <taxon>Trematoda</taxon>
        <taxon>Digenea</taxon>
        <taxon>Strigeidida</taxon>
        <taxon>Schistosomatoidea</taxon>
        <taxon>Schistosomatidae</taxon>
        <taxon>Trichobilharzia</taxon>
    </lineage>
</organism>
<comment type="subcellular location">
    <subcellularLocation>
        <location evidence="1">Nucleus</location>
    </subcellularLocation>
</comment>
<accession>A0AA85IQP3</accession>
<keyword evidence="3" id="KW-0539">Nucleus</keyword>
<dbReference type="InterPro" id="IPR013921">
    <property type="entry name" value="Mediator_Med20"/>
</dbReference>
<evidence type="ECO:0000256" key="4">
    <source>
        <dbReference type="SAM" id="MobiDB-lite"/>
    </source>
</evidence>
<dbReference type="GO" id="GO:0003712">
    <property type="term" value="F:transcription coregulator activity"/>
    <property type="evidence" value="ECO:0007669"/>
    <property type="project" value="InterPro"/>
</dbReference>
<comment type="similarity">
    <text evidence="2">Belongs to the Mediator complex subunit 20 family.</text>
</comment>
<proteinExistence type="inferred from homology"/>
<evidence type="ECO:0000313" key="6">
    <source>
        <dbReference type="Proteomes" id="UP000050795"/>
    </source>
</evidence>
<sequence>MHPFLYFQLLSHAIIMPKSATAKVKRKQNVVILKSPSGHCRFCGPTYKMSGVSCVLLLNSSEGSTDPQTLENLIRKLELLGARKCGRMHIESAVYFSNLPRSQCKTFQILTSTEYPASCFLFSDNQTALVADLSFREFPGYLKAFYQRKKKLQVEAKGVKYQLGDFGINFVTLFMGQSAAVKGYLIEVSFQASCMIHLCRDILKAFITQVLPDICPPANSSTEHIFSPSFLQAVETGTFDAPRWPPSQLAFPVENNFLQNDSPLSHVCARLTMTQYAEHINVVRRLSRQSVNTPNTLGTDGSGSYAPPPHNNPSNQTNSSNRPRDCLSLFFQSDISEQLKKSDLKKLESIHARLSKHCELWSDELVYELETRHRLHDQLKDKYENITFILQTECKRKGQDANLKFSIEPRLSDEAFDEWVNAIRLMARLGDGLPASIRARVWSTLADRQLAKQHVDWDHVIKVAFNEPSNQDDDRLGEQIVKDLHRTGCEQFGSDSDRASLKRVLLAYARWNKRVGYCQGFNKAFKIMVYLIDYVLPESYFAQNLQALSVDIAVFRQLLQTRLPELANHLDQLQYKAALETEYQSGAKRPPFDKQDIVSGKSQGAYEPPLMNVYIIQWFLTLFATCLAPDAVLRVWDSILLEGSEVILRTAIVIMDFLKSRLLKLKSADQFYTTMSDLMSALAEGKIVSSQELLFEIYELAPFPYPGLKELREKFMYNIAPLVLTNMNNNPFTDCTTKDGQNKKKADKFNFLKYFSTSFKKPESLEPTSTVKTLTKFKKDKLTLI</sequence>
<evidence type="ECO:0000313" key="7">
    <source>
        <dbReference type="WBParaSite" id="TREG1_103820.1"/>
    </source>
</evidence>
<dbReference type="GO" id="GO:0016592">
    <property type="term" value="C:mediator complex"/>
    <property type="evidence" value="ECO:0007669"/>
    <property type="project" value="InterPro"/>
</dbReference>